<dbReference type="EMBL" id="OBMM01000005">
    <property type="protein sequence ID" value="SOC27344.1"/>
    <property type="molecule type" value="Genomic_DNA"/>
</dbReference>
<name>A0A285TTD9_9PROT</name>
<dbReference type="RefSeq" id="WP_097052917.1">
    <property type="nucleotide sequence ID" value="NZ_OBMM01000005.1"/>
</dbReference>
<dbReference type="Proteomes" id="UP000219068">
    <property type="component" value="Unassembled WGS sequence"/>
</dbReference>
<proteinExistence type="predicted"/>
<organism evidence="1 2">
    <name type="scientific">Thalassospira xiamenensis</name>
    <dbReference type="NCBI Taxonomy" id="220697"/>
    <lineage>
        <taxon>Bacteria</taxon>
        <taxon>Pseudomonadati</taxon>
        <taxon>Pseudomonadota</taxon>
        <taxon>Alphaproteobacteria</taxon>
        <taxon>Rhodospirillales</taxon>
        <taxon>Thalassospiraceae</taxon>
        <taxon>Thalassospira</taxon>
    </lineage>
</organism>
<reference evidence="1 2" key="1">
    <citation type="submission" date="2017-08" db="EMBL/GenBank/DDBJ databases">
        <authorList>
            <person name="de Groot N.N."/>
        </authorList>
    </citation>
    <scope>NUCLEOTIDE SEQUENCE [LARGE SCALE GENOMIC DNA]</scope>
    <source>
        <strain evidence="1 2">USBA 78</strain>
    </source>
</reference>
<sequence length="720" mass="80411">MARLEDYGTAKEYLSAAWNEHISKVIVAPIKLPSGDNGLVIIDSTLRQPTLACVLTNTDGRLSFLTGCLAPLERATSKDKLVSMATDLLFYRMDSLDTMNFGEGLRAFGLLGTVSHSAWQSVTNFVEGLPEKHIAARIPLSELMVSEQRRFEAGGLRQVRETLNDEALFALRACDTFLWRDYEFYAAEGNPGKFRGQAAGVYPLLASYFVQRPSLKRAIDDQQSLTDAVIAAFGKNKRGEVVVTKGLLNRMQNVDWPLNGIPVDTMVYALSQIPTEWFPSDEAEWEAFCDITATVGHFFLKDVDGSSFDAKSLFAGCGGKWVQFRERIANAYTNTRPPEGSTEITVKFFEQAVSWDELRGLPRQKVAVLAENFVNSLQNLPEEGVNRRDIATWITNKVRPNISRAAIRNACIDLEDVRRLFSQKVLLPLAAYKTGMSEMPISQLHRETADQAAGEILFAGKAATALFEISRQAHSQYEALFAAGIDEDETRAKLKDEQRRRQAMAEIGIYDTEQGEDDWPPLCPIVQAPNGIFIVPLTSSQLLAEEGRHGHNADNSRGLYHCVGGYAPQCRTGSSHVLSFRRLTPGGQATFERLSTLETKAVSKTNVKISVKQHRGFDNQEIPLEARQAFEWFCTAVESGEVPINFEMISAFAMQMALSTDDIEKECGYDWRIRKHIENAMMPWAPYVGKKYRKMGLDSFAETEAVMSVRETLLPTAYKL</sequence>
<evidence type="ECO:0000313" key="1">
    <source>
        <dbReference type="EMBL" id="SOC27344.1"/>
    </source>
</evidence>
<dbReference type="AlphaFoldDB" id="A0A285TTD9"/>
<protein>
    <submittedName>
        <fullName evidence="1">Uncharacterized protein</fullName>
    </submittedName>
</protein>
<accession>A0A285TTD9</accession>
<evidence type="ECO:0000313" key="2">
    <source>
        <dbReference type="Proteomes" id="UP000219068"/>
    </source>
</evidence>
<gene>
    <name evidence="1" type="ORF">SAMN05428964_105386</name>
</gene>